<dbReference type="RefSeq" id="XP_016669904.1">
    <property type="nucleotide sequence ID" value="XM_016814415.1"/>
</dbReference>
<dbReference type="OrthoDB" id="1103803at2759"/>
<evidence type="ECO:0000313" key="5">
    <source>
        <dbReference type="RefSeq" id="XP_016669904.1"/>
    </source>
</evidence>
<dbReference type="Gene3D" id="4.10.60.10">
    <property type="entry name" value="Zinc finger, CCHC-type"/>
    <property type="match status" value="1"/>
</dbReference>
<keyword evidence="1" id="KW-0862">Zinc</keyword>
<feature type="domain" description="CCHC-type" evidence="3">
    <location>
        <begin position="75"/>
        <end position="90"/>
    </location>
</feature>
<evidence type="ECO:0000256" key="2">
    <source>
        <dbReference type="SAM" id="MobiDB-lite"/>
    </source>
</evidence>
<feature type="region of interest" description="Disordered" evidence="2">
    <location>
        <begin position="100"/>
        <end position="134"/>
    </location>
</feature>
<dbReference type="KEGG" id="ghi:107889866"/>
<keyword evidence="1" id="KW-0479">Metal-binding</keyword>
<feature type="compositionally biased region" description="Polar residues" evidence="2">
    <location>
        <begin position="17"/>
        <end position="28"/>
    </location>
</feature>
<evidence type="ECO:0000256" key="1">
    <source>
        <dbReference type="PROSITE-ProRule" id="PRU00047"/>
    </source>
</evidence>
<dbReference type="AlphaFoldDB" id="A0A1U8I2K7"/>
<evidence type="ECO:0000259" key="3">
    <source>
        <dbReference type="PROSITE" id="PS50158"/>
    </source>
</evidence>
<dbReference type="GO" id="GO:0003676">
    <property type="term" value="F:nucleic acid binding"/>
    <property type="evidence" value="ECO:0007669"/>
    <property type="project" value="InterPro"/>
</dbReference>
<proteinExistence type="predicted"/>
<sequence>MGKSHQTSSKRSREFSAKSNASIGFSSRNKNKQHAVSKAQTTSIASIGSARLKRPECAQCGKRHFSECHGNERSCFKCGSLDHFIRSCPEMVEKDKDQCEKLGNTPSRGRPHKNPISRGSNRGTPRDAAVRSKGREPVKTYAICVCKEVAPPDVITVDCERKVIELKCESRDVFRVESGEADSLPVIISSLTTERYLRKWCETYLVFVLNTQVSEMKIKSVLVVCEYPNVFPKELPGLPPTREVEFGIELVPSAVLISISLYQMTPTKLKELKV</sequence>
<name>A0A1U8I2K7_GOSHI</name>
<feature type="compositionally biased region" description="Basic and acidic residues" evidence="2">
    <location>
        <begin position="124"/>
        <end position="134"/>
    </location>
</feature>
<keyword evidence="4" id="KW-1185">Reference proteome</keyword>
<feature type="region of interest" description="Disordered" evidence="2">
    <location>
        <begin position="1"/>
        <end position="43"/>
    </location>
</feature>
<dbReference type="PANTHER" id="PTHR15503">
    <property type="entry name" value="LDOC1 RELATED"/>
    <property type="match status" value="1"/>
</dbReference>
<dbReference type="PANTHER" id="PTHR15503:SF45">
    <property type="entry name" value="RNA-DIRECTED DNA POLYMERASE HOMOLOG"/>
    <property type="match status" value="1"/>
</dbReference>
<accession>A0A1U8I2K7</accession>
<dbReference type="InterPro" id="IPR001878">
    <property type="entry name" value="Znf_CCHC"/>
</dbReference>
<dbReference type="Pfam" id="PF00098">
    <property type="entry name" value="zf-CCHC"/>
    <property type="match status" value="1"/>
</dbReference>
<dbReference type="GeneID" id="107889866"/>
<dbReference type="GO" id="GO:0008270">
    <property type="term" value="F:zinc ion binding"/>
    <property type="evidence" value="ECO:0007669"/>
    <property type="project" value="UniProtKB-KW"/>
</dbReference>
<dbReference type="Proteomes" id="UP000818029">
    <property type="component" value="Chromosome A09"/>
</dbReference>
<organism evidence="4 5">
    <name type="scientific">Gossypium hirsutum</name>
    <name type="common">Upland cotton</name>
    <name type="synonym">Gossypium mexicanum</name>
    <dbReference type="NCBI Taxonomy" id="3635"/>
    <lineage>
        <taxon>Eukaryota</taxon>
        <taxon>Viridiplantae</taxon>
        <taxon>Streptophyta</taxon>
        <taxon>Embryophyta</taxon>
        <taxon>Tracheophyta</taxon>
        <taxon>Spermatophyta</taxon>
        <taxon>Magnoliopsida</taxon>
        <taxon>eudicotyledons</taxon>
        <taxon>Gunneridae</taxon>
        <taxon>Pentapetalae</taxon>
        <taxon>rosids</taxon>
        <taxon>malvids</taxon>
        <taxon>Malvales</taxon>
        <taxon>Malvaceae</taxon>
        <taxon>Malvoideae</taxon>
        <taxon>Gossypium</taxon>
    </lineage>
</organism>
<gene>
    <name evidence="5" type="primary">LOC107889866</name>
</gene>
<dbReference type="PROSITE" id="PS50158">
    <property type="entry name" value="ZF_CCHC"/>
    <property type="match status" value="1"/>
</dbReference>
<reference evidence="5" key="2">
    <citation type="submission" date="2025-08" db="UniProtKB">
        <authorList>
            <consortium name="RefSeq"/>
        </authorList>
    </citation>
    <scope>IDENTIFICATION</scope>
</reference>
<protein>
    <recommendedName>
        <fullName evidence="3">CCHC-type domain-containing protein</fullName>
    </recommendedName>
</protein>
<dbReference type="InterPro" id="IPR032567">
    <property type="entry name" value="RTL1-rel"/>
</dbReference>
<dbReference type="SMART" id="SM00343">
    <property type="entry name" value="ZnF_C2HC"/>
    <property type="match status" value="1"/>
</dbReference>
<reference evidence="4" key="1">
    <citation type="journal article" date="2020" name="Nat. Genet.">
        <title>Genomic diversifications of five Gossypium allopolyploid species and their impact on cotton improvement.</title>
        <authorList>
            <person name="Chen Z.J."/>
            <person name="Sreedasyam A."/>
            <person name="Ando A."/>
            <person name="Song Q."/>
            <person name="De Santiago L.M."/>
            <person name="Hulse-Kemp A.M."/>
            <person name="Ding M."/>
            <person name="Ye W."/>
            <person name="Kirkbride R.C."/>
            <person name="Jenkins J."/>
            <person name="Plott C."/>
            <person name="Lovell J."/>
            <person name="Lin Y.M."/>
            <person name="Vaughn R."/>
            <person name="Liu B."/>
            <person name="Simpson S."/>
            <person name="Scheffler B.E."/>
            <person name="Wen L."/>
            <person name="Saski C.A."/>
            <person name="Grover C.E."/>
            <person name="Hu G."/>
            <person name="Conover J.L."/>
            <person name="Carlson J.W."/>
            <person name="Shu S."/>
            <person name="Boston L.B."/>
            <person name="Williams M."/>
            <person name="Peterson D.G."/>
            <person name="McGee K."/>
            <person name="Jones D.C."/>
            <person name="Wendel J.F."/>
            <person name="Stelly D.M."/>
            <person name="Grimwood J."/>
            <person name="Schmutz J."/>
        </authorList>
    </citation>
    <scope>NUCLEOTIDE SEQUENCE [LARGE SCALE GENOMIC DNA]</scope>
    <source>
        <strain evidence="4">cv. TM-1</strain>
    </source>
</reference>
<keyword evidence="1" id="KW-0863">Zinc-finger</keyword>
<dbReference type="PaxDb" id="3635-A0A1U8I2K7"/>
<evidence type="ECO:0000313" key="4">
    <source>
        <dbReference type="Proteomes" id="UP000818029"/>
    </source>
</evidence>